<keyword evidence="6" id="KW-1133">Transmembrane helix</keyword>
<keyword evidence="8" id="KW-1185">Reference proteome</keyword>
<dbReference type="GO" id="GO:0036374">
    <property type="term" value="F:glutathione hydrolase activity"/>
    <property type="evidence" value="ECO:0007669"/>
    <property type="project" value="UniProtKB-UniRule"/>
</dbReference>
<dbReference type="Gene3D" id="3.60.20.40">
    <property type="match status" value="1"/>
</dbReference>
<keyword evidence="3" id="KW-0800">Toxin</keyword>
<dbReference type="UniPathway" id="UPA00204"/>
<keyword evidence="6" id="KW-0812">Transmembrane</keyword>
<keyword evidence="6" id="KW-0472">Membrane</keyword>
<dbReference type="PRINTS" id="PR01210">
    <property type="entry name" value="GGTRANSPTASE"/>
</dbReference>
<dbReference type="GO" id="GO:0006751">
    <property type="term" value="P:glutathione catabolic process"/>
    <property type="evidence" value="ECO:0007669"/>
    <property type="project" value="UniProtKB-UniRule"/>
</dbReference>
<dbReference type="FunFam" id="1.10.246.130:FF:000002">
    <property type="entry name" value="glutathione hydrolase 1 proenzyme"/>
    <property type="match status" value="1"/>
</dbReference>
<dbReference type="SUPFAM" id="SSF56235">
    <property type="entry name" value="N-terminal nucleophile aminohydrolases (Ntn hydrolases)"/>
    <property type="match status" value="1"/>
</dbReference>
<feature type="binding site" evidence="5">
    <location>
        <position position="478"/>
    </location>
    <ligand>
        <name>L-glutamate</name>
        <dbReference type="ChEBI" id="CHEBI:29985"/>
    </ligand>
</feature>
<dbReference type="Pfam" id="PF01019">
    <property type="entry name" value="G_glu_transpept"/>
    <property type="match status" value="1"/>
</dbReference>
<dbReference type="InterPro" id="IPR029055">
    <property type="entry name" value="Ntn_hydrolases_N"/>
</dbReference>
<dbReference type="EC" id="2.3.2.2" evidence="6"/>
<evidence type="ECO:0000256" key="3">
    <source>
        <dbReference type="ARBA" id="ARBA00084097"/>
    </source>
</evidence>
<name>A0A5A9N590_9TELE</name>
<gene>
    <name evidence="7" type="ORF">E1301_Tti022911</name>
</gene>
<evidence type="ECO:0000256" key="5">
    <source>
        <dbReference type="PIRSR" id="PIRSR600101-2"/>
    </source>
</evidence>
<keyword evidence="6" id="KW-0808">Transferase</keyword>
<dbReference type="PROSITE" id="PS00462">
    <property type="entry name" value="G_GLU_TRANSPEPTIDASE"/>
    <property type="match status" value="1"/>
</dbReference>
<dbReference type="PANTHER" id="PTHR11686:SF56">
    <property type="entry name" value="GLUTATHIONE HYDROLASE 1 PROENZYME-RELATED"/>
    <property type="match status" value="1"/>
</dbReference>
<keyword evidence="6 7" id="KW-0378">Hydrolase</keyword>
<evidence type="ECO:0000256" key="1">
    <source>
        <dbReference type="ARBA" id="ARBA00009381"/>
    </source>
</evidence>
<dbReference type="GO" id="GO:0005886">
    <property type="term" value="C:plasma membrane"/>
    <property type="evidence" value="ECO:0007669"/>
    <property type="project" value="TreeGrafter"/>
</dbReference>
<feature type="active site" description="Nucleophile" evidence="4">
    <location>
        <position position="385"/>
    </location>
</feature>
<feature type="binding site" evidence="5">
    <location>
        <position position="109"/>
    </location>
    <ligand>
        <name>L-glutamate</name>
        <dbReference type="ChEBI" id="CHEBI:29985"/>
    </ligand>
</feature>
<keyword evidence="2" id="KW-0325">Glycoprotein</keyword>
<sequence length="573" mass="61812">MVQRSTVVGCVMLLLAAVATFIAVFLSLRAKGSSEPGPGYFRAAVAADAGLCSEIGRDILKKGGSAVDSTIAALLCMALMNAHSMGIGGGLFLTIYDAKTGKVETIDARETAPANATRDMFGNSTDLSQKGGLAIAVPGEIRGYEMAHKRHGKLPWRELFLPSIKLARNGFPVGSALAGAIYSNRRTIVNDKALCSVLCDSNGNILKENDTIIFAKLADTYEHIAENGAEGFYSGPLAENLVRDIQGAGGIITLEDLRDYKPVLDENPPTADVGEYTMVTPNAPASGPVLTLILNILSGFNFSPDSVSTTDKKILTYHRIVEAFRFAYAKRTVLGDRKFLNITDFIQNITSKSYADMIRQKITDNTTHPESYYEPEFFIPDNHGTSHLSVFAEDGSAVSATSTINLYFGSKFMSNSTGIIMNNEMDDFSSPLITNNFGVPPSPNNFIVPHKRPMSSMCPAILLDKNNKVKMIVGASGGTRITTAVAQVILNALFFNYDLKKSVVEPRIHNQLSPNVTQGEPDFDRAVLEGLAQKNHVTEVIKSTVSVVQAVVRYSDGLHAESDPRKGGYAAGY</sequence>
<dbReference type="GO" id="GO:0103068">
    <property type="term" value="F:leukotriene C4 gamma-glutamyl transferase activity"/>
    <property type="evidence" value="ECO:0007669"/>
    <property type="project" value="UniProtKB-EC"/>
</dbReference>
<comment type="caution">
    <text evidence="7">The sequence shown here is derived from an EMBL/GenBank/DDBJ whole genome shotgun (WGS) entry which is preliminary data.</text>
</comment>
<organism evidence="7 8">
    <name type="scientific">Triplophysa tibetana</name>
    <dbReference type="NCBI Taxonomy" id="1572043"/>
    <lineage>
        <taxon>Eukaryota</taxon>
        <taxon>Metazoa</taxon>
        <taxon>Chordata</taxon>
        <taxon>Craniata</taxon>
        <taxon>Vertebrata</taxon>
        <taxon>Euteleostomi</taxon>
        <taxon>Actinopterygii</taxon>
        <taxon>Neopterygii</taxon>
        <taxon>Teleostei</taxon>
        <taxon>Ostariophysi</taxon>
        <taxon>Cypriniformes</taxon>
        <taxon>Nemacheilidae</taxon>
        <taxon>Triplophysa</taxon>
    </lineage>
</organism>
<dbReference type="AlphaFoldDB" id="A0A5A9N590"/>
<feature type="transmembrane region" description="Helical" evidence="6">
    <location>
        <begin position="6"/>
        <end position="28"/>
    </location>
</feature>
<dbReference type="InterPro" id="IPR055262">
    <property type="entry name" value="GGT_CS"/>
</dbReference>
<accession>A0A5A9N590</accession>
<evidence type="ECO:0000256" key="2">
    <source>
        <dbReference type="ARBA" id="ARBA00023180"/>
    </source>
</evidence>
<feature type="binding site" evidence="5">
    <location>
        <begin position="455"/>
        <end position="456"/>
    </location>
    <ligand>
        <name>L-glutamate</name>
        <dbReference type="ChEBI" id="CHEBI:29985"/>
    </ligand>
</feature>
<dbReference type="PANTHER" id="PTHR11686">
    <property type="entry name" value="GAMMA GLUTAMYL TRANSPEPTIDASE"/>
    <property type="match status" value="1"/>
</dbReference>
<dbReference type="InterPro" id="IPR000101">
    <property type="entry name" value="GGT_peptidase"/>
</dbReference>
<dbReference type="InterPro" id="IPR043137">
    <property type="entry name" value="GGT_ssub_C"/>
</dbReference>
<feature type="binding site" evidence="5">
    <location>
        <position position="427"/>
    </location>
    <ligand>
        <name>L-glutamate</name>
        <dbReference type="ChEBI" id="CHEBI:29985"/>
    </ligand>
</feature>
<comment type="subcellular location">
    <subcellularLocation>
        <location evidence="6">Membrane</location>
        <topology evidence="6">Single-pass type II membrane protein</topology>
    </subcellularLocation>
</comment>
<dbReference type="GO" id="GO:0050727">
    <property type="term" value="P:regulation of inflammatory response"/>
    <property type="evidence" value="ECO:0007669"/>
    <property type="project" value="TreeGrafter"/>
</dbReference>
<reference evidence="7 8" key="1">
    <citation type="journal article" date="2019" name="Mol. Ecol. Resour.">
        <title>Chromosome-level genome assembly of Triplophysa tibetana, a fish adapted to the harsh high-altitude environment of the Tibetan Plateau.</title>
        <authorList>
            <person name="Yang X."/>
            <person name="Liu H."/>
            <person name="Ma Z."/>
            <person name="Zou Y."/>
            <person name="Zou M."/>
            <person name="Mao Y."/>
            <person name="Li X."/>
            <person name="Wang H."/>
            <person name="Chen T."/>
            <person name="Wang W."/>
            <person name="Yang R."/>
        </authorList>
    </citation>
    <scope>NUCLEOTIDE SEQUENCE [LARGE SCALE GENOMIC DNA]</scope>
    <source>
        <strain evidence="7">TTIB1903HZAU</strain>
        <tissue evidence="7">Muscle</tissue>
    </source>
</reference>
<dbReference type="EMBL" id="SOYY01000023">
    <property type="protein sequence ID" value="KAA0704358.1"/>
    <property type="molecule type" value="Genomic_DNA"/>
</dbReference>
<dbReference type="Proteomes" id="UP000324632">
    <property type="component" value="Chromosome 23"/>
</dbReference>
<feature type="binding site" evidence="5">
    <location>
        <begin position="403"/>
        <end position="405"/>
    </location>
    <ligand>
        <name>L-glutamate</name>
        <dbReference type="ChEBI" id="CHEBI:29985"/>
    </ligand>
</feature>
<comment type="similarity">
    <text evidence="1">Belongs to the gamma-glutamyltransferase family.</text>
</comment>
<evidence type="ECO:0000313" key="7">
    <source>
        <dbReference type="EMBL" id="KAA0704358.1"/>
    </source>
</evidence>
<dbReference type="EC" id="3.4.19.13" evidence="6"/>
<keyword evidence="3" id="KW-1202">Platelet aggregation activating toxin</keyword>
<dbReference type="Gene3D" id="1.10.246.130">
    <property type="match status" value="1"/>
</dbReference>
<dbReference type="NCBIfam" id="TIGR00066">
    <property type="entry name" value="g_glut_trans"/>
    <property type="match status" value="1"/>
</dbReference>
<comment type="catalytic activity">
    <reaction evidence="6">
        <text>an S-substituted glutathione + H2O = an S-substituted L-cysteinylglycine + L-glutamate</text>
        <dbReference type="Rhea" id="RHEA:59468"/>
        <dbReference type="ChEBI" id="CHEBI:15377"/>
        <dbReference type="ChEBI" id="CHEBI:29985"/>
        <dbReference type="ChEBI" id="CHEBI:90779"/>
        <dbReference type="ChEBI" id="CHEBI:143103"/>
        <dbReference type="EC" id="3.4.19.13"/>
    </reaction>
</comment>
<comment type="catalytic activity">
    <reaction evidence="6">
        <text>glutathione + H2O = L-cysteinylglycine + L-glutamate</text>
        <dbReference type="Rhea" id="RHEA:28807"/>
        <dbReference type="ChEBI" id="CHEBI:15377"/>
        <dbReference type="ChEBI" id="CHEBI:29985"/>
        <dbReference type="ChEBI" id="CHEBI:57925"/>
        <dbReference type="ChEBI" id="CHEBI:61694"/>
        <dbReference type="EC" id="3.4.19.13"/>
    </reaction>
</comment>
<dbReference type="InterPro" id="IPR043138">
    <property type="entry name" value="GGT_lsub"/>
</dbReference>
<comment type="function">
    <text evidence="6">Cleaves the gamma-glutamyl peptide bond of glutathione and glutathione conjugates.</text>
</comment>
<dbReference type="FunFam" id="3.60.20.40:FF:000001">
    <property type="entry name" value="Gamma-glutamyltranspeptidase 1"/>
    <property type="match status" value="1"/>
</dbReference>
<dbReference type="GO" id="GO:0002682">
    <property type="term" value="P:regulation of immune system process"/>
    <property type="evidence" value="ECO:0007669"/>
    <property type="project" value="TreeGrafter"/>
</dbReference>
<keyword evidence="3" id="KW-1199">Hemostasis impairing toxin</keyword>
<keyword evidence="6" id="KW-0012">Acyltransferase</keyword>
<comment type="pathway">
    <text evidence="6">Sulfur metabolism; glutathione metabolism.</text>
</comment>
<evidence type="ECO:0000313" key="8">
    <source>
        <dbReference type="Proteomes" id="UP000324632"/>
    </source>
</evidence>
<comment type="catalytic activity">
    <reaction evidence="6">
        <text>an N-terminal (5-L-glutamyl)-[peptide] + an alpha-amino acid = 5-L-glutamyl amino acid + an N-terminal L-alpha-aminoacyl-[peptide]</text>
        <dbReference type="Rhea" id="RHEA:23904"/>
        <dbReference type="Rhea" id="RHEA-COMP:9780"/>
        <dbReference type="Rhea" id="RHEA-COMP:9795"/>
        <dbReference type="ChEBI" id="CHEBI:77644"/>
        <dbReference type="ChEBI" id="CHEBI:78597"/>
        <dbReference type="ChEBI" id="CHEBI:78599"/>
        <dbReference type="ChEBI" id="CHEBI:78608"/>
        <dbReference type="EC" id="2.3.2.2"/>
    </reaction>
</comment>
<proteinExistence type="inferred from homology"/>
<protein>
    <recommendedName>
        <fullName evidence="6">Glutathione hydrolase</fullName>
        <ecNumber evidence="6">2.3.2.2</ecNumber>
        <ecNumber evidence="6">3.4.19.13</ecNumber>
    </recommendedName>
    <alternativeName>
        <fullName evidence="6">Gamma-glutamyltransferase</fullName>
    </alternativeName>
    <alternativeName>
        <fullName evidence="6">Gamma-glutamyltranspeptidase</fullName>
    </alternativeName>
</protein>
<evidence type="ECO:0000256" key="6">
    <source>
        <dbReference type="RuleBase" id="RU368068"/>
    </source>
</evidence>
<dbReference type="GO" id="GO:0031179">
    <property type="term" value="P:peptide modification"/>
    <property type="evidence" value="ECO:0007669"/>
    <property type="project" value="TreeGrafter"/>
</dbReference>
<evidence type="ECO:0000256" key="4">
    <source>
        <dbReference type="PIRSR" id="PIRSR600101-1"/>
    </source>
</evidence>